<reference evidence="2 3" key="1">
    <citation type="submission" date="2020-02" db="EMBL/GenBank/DDBJ databases">
        <title>Rhodobacter translucens sp. nov., a novel bacterium isolated from activated sludge.</title>
        <authorList>
            <person name="Liu J."/>
        </authorList>
    </citation>
    <scope>NUCLEOTIDE SEQUENCE [LARGE SCALE GENOMIC DNA]</scope>
    <source>
        <strain evidence="2 3">HX-7-19</strain>
    </source>
</reference>
<evidence type="ECO:0000313" key="2">
    <source>
        <dbReference type="EMBL" id="NGQ89406.1"/>
    </source>
</evidence>
<keyword evidence="1" id="KW-0812">Transmembrane</keyword>
<dbReference type="Proteomes" id="UP000474758">
    <property type="component" value="Unassembled WGS sequence"/>
</dbReference>
<evidence type="ECO:0000256" key="1">
    <source>
        <dbReference type="SAM" id="Phobius"/>
    </source>
</evidence>
<gene>
    <name evidence="2" type="ORF">G5V65_00750</name>
</gene>
<evidence type="ECO:0000313" key="3">
    <source>
        <dbReference type="Proteomes" id="UP000474758"/>
    </source>
</evidence>
<feature type="transmembrane region" description="Helical" evidence="1">
    <location>
        <begin position="34"/>
        <end position="54"/>
    </location>
</feature>
<keyword evidence="1" id="KW-1133">Transmembrane helix</keyword>
<protein>
    <recommendedName>
        <fullName evidence="4">Sodium:proton antiporter</fullName>
    </recommendedName>
</protein>
<sequence length="74" mass="7824">MDHDLLLILGLGLCCLSIPSLLSALIDDRLPLVAGFGLVVGGALALWGLLGGSMDLHPANLPRLFFEVLGRYLP</sequence>
<dbReference type="RefSeq" id="WP_165046510.1">
    <property type="nucleotide sequence ID" value="NZ_JAALFE010000001.1"/>
</dbReference>
<accession>A0A6M1TQT1</accession>
<dbReference type="AlphaFoldDB" id="A0A6M1TQT1"/>
<comment type="caution">
    <text evidence="2">The sequence shown here is derived from an EMBL/GenBank/DDBJ whole genome shotgun (WGS) entry which is preliminary data.</text>
</comment>
<name>A0A6M1TQT1_9RHOB</name>
<proteinExistence type="predicted"/>
<dbReference type="EMBL" id="JAALFE010000001">
    <property type="protein sequence ID" value="NGQ89406.1"/>
    <property type="molecule type" value="Genomic_DNA"/>
</dbReference>
<keyword evidence="1" id="KW-0472">Membrane</keyword>
<keyword evidence="3" id="KW-1185">Reference proteome</keyword>
<evidence type="ECO:0008006" key="4">
    <source>
        <dbReference type="Google" id="ProtNLM"/>
    </source>
</evidence>
<organism evidence="2 3">
    <name type="scientific">Paragemmobacter kunshanensis</name>
    <dbReference type="NCBI Taxonomy" id="2583234"/>
    <lineage>
        <taxon>Bacteria</taxon>
        <taxon>Pseudomonadati</taxon>
        <taxon>Pseudomonadota</taxon>
        <taxon>Alphaproteobacteria</taxon>
        <taxon>Rhodobacterales</taxon>
        <taxon>Paracoccaceae</taxon>
        <taxon>Paragemmobacter</taxon>
    </lineage>
</organism>